<protein>
    <submittedName>
        <fullName evidence="2">F-box protein</fullName>
    </submittedName>
</protein>
<reference evidence="2 3" key="1">
    <citation type="submission" date="2017-07" db="EMBL/GenBank/DDBJ databases">
        <title>An improved, manually edited Actinidia chinensis var. chinensis (kiwifruit) genome highlights the challenges associated with draft genomes and gene prediction in plants.</title>
        <authorList>
            <person name="Pilkington S."/>
            <person name="Crowhurst R."/>
            <person name="Hilario E."/>
            <person name="Nardozza S."/>
            <person name="Fraser L."/>
            <person name="Peng Y."/>
            <person name="Gunaseelan K."/>
            <person name="Simpson R."/>
            <person name="Tahir J."/>
            <person name="Deroles S."/>
            <person name="Templeton K."/>
            <person name="Luo Z."/>
            <person name="Davy M."/>
            <person name="Cheng C."/>
            <person name="Mcneilage M."/>
            <person name="Scaglione D."/>
            <person name="Liu Y."/>
            <person name="Zhang Q."/>
            <person name="Datson P."/>
            <person name="De Silva N."/>
            <person name="Gardiner S."/>
            <person name="Bassett H."/>
            <person name="Chagne D."/>
            <person name="Mccallum J."/>
            <person name="Dzierzon H."/>
            <person name="Deng C."/>
            <person name="Wang Y.-Y."/>
            <person name="Barron N."/>
            <person name="Manako K."/>
            <person name="Bowen J."/>
            <person name="Foster T."/>
            <person name="Erridge Z."/>
            <person name="Tiffin H."/>
            <person name="Waite C."/>
            <person name="Davies K."/>
            <person name="Grierson E."/>
            <person name="Laing W."/>
            <person name="Kirk R."/>
            <person name="Chen X."/>
            <person name="Wood M."/>
            <person name="Montefiori M."/>
            <person name="Brummell D."/>
            <person name="Schwinn K."/>
            <person name="Catanach A."/>
            <person name="Fullerton C."/>
            <person name="Li D."/>
            <person name="Meiyalaghan S."/>
            <person name="Nieuwenhuizen N."/>
            <person name="Read N."/>
            <person name="Prakash R."/>
            <person name="Hunter D."/>
            <person name="Zhang H."/>
            <person name="Mckenzie M."/>
            <person name="Knabel M."/>
            <person name="Harris A."/>
            <person name="Allan A."/>
            <person name="Chen A."/>
            <person name="Janssen B."/>
            <person name="Plunkett B."/>
            <person name="Dwamena C."/>
            <person name="Voogd C."/>
            <person name="Leif D."/>
            <person name="Lafferty D."/>
            <person name="Souleyre E."/>
            <person name="Varkonyi-Gasic E."/>
            <person name="Gambi F."/>
            <person name="Hanley J."/>
            <person name="Yao J.-L."/>
            <person name="Cheung J."/>
            <person name="David K."/>
            <person name="Warren B."/>
            <person name="Marsh K."/>
            <person name="Snowden K."/>
            <person name="Lin-Wang K."/>
            <person name="Brian L."/>
            <person name="Martinez-Sanchez M."/>
            <person name="Wang M."/>
            <person name="Ileperuma N."/>
            <person name="Macnee N."/>
            <person name="Campin R."/>
            <person name="Mcatee P."/>
            <person name="Drummond R."/>
            <person name="Espley R."/>
            <person name="Ireland H."/>
            <person name="Wu R."/>
            <person name="Atkinson R."/>
            <person name="Karunairetnam S."/>
            <person name="Bulley S."/>
            <person name="Chunkath S."/>
            <person name="Hanley Z."/>
            <person name="Storey R."/>
            <person name="Thrimawithana A."/>
            <person name="Thomson S."/>
            <person name="David C."/>
            <person name="Testolin R."/>
        </authorList>
    </citation>
    <scope>NUCLEOTIDE SEQUENCE [LARGE SCALE GENOMIC DNA]</scope>
    <source>
        <strain evidence="3">cv. Red5</strain>
        <tissue evidence="2">Young leaf</tissue>
    </source>
</reference>
<dbReference type="AlphaFoldDB" id="A0A2R6P5T8"/>
<organism evidence="2 3">
    <name type="scientific">Actinidia chinensis var. chinensis</name>
    <name type="common">Chinese soft-hair kiwi</name>
    <dbReference type="NCBI Taxonomy" id="1590841"/>
    <lineage>
        <taxon>Eukaryota</taxon>
        <taxon>Viridiplantae</taxon>
        <taxon>Streptophyta</taxon>
        <taxon>Embryophyta</taxon>
        <taxon>Tracheophyta</taxon>
        <taxon>Spermatophyta</taxon>
        <taxon>Magnoliopsida</taxon>
        <taxon>eudicotyledons</taxon>
        <taxon>Gunneridae</taxon>
        <taxon>Pentapetalae</taxon>
        <taxon>asterids</taxon>
        <taxon>Ericales</taxon>
        <taxon>Actinidiaceae</taxon>
        <taxon>Actinidia</taxon>
    </lineage>
</organism>
<dbReference type="SUPFAM" id="SSF81383">
    <property type="entry name" value="F-box domain"/>
    <property type="match status" value="1"/>
</dbReference>
<keyword evidence="3" id="KW-1185">Reference proteome</keyword>
<feature type="domain" description="F-box" evidence="1">
    <location>
        <begin position="22"/>
        <end position="67"/>
    </location>
</feature>
<sequence>MEVTKFIKRQTVEEGINKSHLIPAMVDLPTDIISQILSRIPMKSLFRFRCVAKLWCCIIDHPFFAYMHASQRNEEHNMLVLIPYPTCRQKKKLSFRLVEERGRNMKANENSITEFDLNYCVLMNYCNGLVCIQYENKQSYVLLNPLRRDFLALPKATIKADYPEPVIVTCGFGFDASTSAYKVVRVVCRRENLTSRVEVHRVGTSFWREDLTPTIEVHSSWRENLTLRVEVHRVGTSSWREIGEVPPHPVEGKPVFAHGFLHWLVSPFRRESEGMIVSFHIGTEKFQWTPHPKFDATYTALFKLVDMKGNLGMVDLSSKTNIDIWVQKDYKSKEWVRQYRIDIRAPCGRSNIGHIQVIGLWENGEILLKSNDGFFIYSPKTGLRYSKGLGLEFDSPTVLHSHRGSLISISKVAAAC</sequence>
<dbReference type="SMART" id="SM00256">
    <property type="entry name" value="FBOX"/>
    <property type="match status" value="1"/>
</dbReference>
<dbReference type="PROSITE" id="PS50181">
    <property type="entry name" value="FBOX"/>
    <property type="match status" value="1"/>
</dbReference>
<name>A0A2R6P5T8_ACTCC</name>
<evidence type="ECO:0000313" key="2">
    <source>
        <dbReference type="EMBL" id="PSR86002.1"/>
    </source>
</evidence>
<dbReference type="InterPro" id="IPR036047">
    <property type="entry name" value="F-box-like_dom_sf"/>
</dbReference>
<dbReference type="InterPro" id="IPR017451">
    <property type="entry name" value="F-box-assoc_interact_dom"/>
</dbReference>
<dbReference type="Gene3D" id="1.20.1280.50">
    <property type="match status" value="1"/>
</dbReference>
<reference evidence="3" key="2">
    <citation type="journal article" date="2018" name="BMC Genomics">
        <title>A manually annotated Actinidia chinensis var. chinensis (kiwifruit) genome highlights the challenges associated with draft genomes and gene prediction in plants.</title>
        <authorList>
            <person name="Pilkington S.M."/>
            <person name="Crowhurst R."/>
            <person name="Hilario E."/>
            <person name="Nardozza S."/>
            <person name="Fraser L."/>
            <person name="Peng Y."/>
            <person name="Gunaseelan K."/>
            <person name="Simpson R."/>
            <person name="Tahir J."/>
            <person name="Deroles S.C."/>
            <person name="Templeton K."/>
            <person name="Luo Z."/>
            <person name="Davy M."/>
            <person name="Cheng C."/>
            <person name="McNeilage M."/>
            <person name="Scaglione D."/>
            <person name="Liu Y."/>
            <person name="Zhang Q."/>
            <person name="Datson P."/>
            <person name="De Silva N."/>
            <person name="Gardiner S.E."/>
            <person name="Bassett H."/>
            <person name="Chagne D."/>
            <person name="McCallum J."/>
            <person name="Dzierzon H."/>
            <person name="Deng C."/>
            <person name="Wang Y.Y."/>
            <person name="Barron L."/>
            <person name="Manako K."/>
            <person name="Bowen J."/>
            <person name="Foster T.M."/>
            <person name="Erridge Z.A."/>
            <person name="Tiffin H."/>
            <person name="Waite C.N."/>
            <person name="Davies K.M."/>
            <person name="Grierson E.P."/>
            <person name="Laing W.A."/>
            <person name="Kirk R."/>
            <person name="Chen X."/>
            <person name="Wood M."/>
            <person name="Montefiori M."/>
            <person name="Brummell D.A."/>
            <person name="Schwinn K.E."/>
            <person name="Catanach A."/>
            <person name="Fullerton C."/>
            <person name="Li D."/>
            <person name="Meiyalaghan S."/>
            <person name="Nieuwenhuizen N."/>
            <person name="Read N."/>
            <person name="Prakash R."/>
            <person name="Hunter D."/>
            <person name="Zhang H."/>
            <person name="McKenzie M."/>
            <person name="Knabel M."/>
            <person name="Harris A."/>
            <person name="Allan A.C."/>
            <person name="Gleave A."/>
            <person name="Chen A."/>
            <person name="Janssen B.J."/>
            <person name="Plunkett B."/>
            <person name="Ampomah-Dwamena C."/>
            <person name="Voogd C."/>
            <person name="Leif D."/>
            <person name="Lafferty D."/>
            <person name="Souleyre E.J.F."/>
            <person name="Varkonyi-Gasic E."/>
            <person name="Gambi F."/>
            <person name="Hanley J."/>
            <person name="Yao J.L."/>
            <person name="Cheung J."/>
            <person name="David K.M."/>
            <person name="Warren B."/>
            <person name="Marsh K."/>
            <person name="Snowden K.C."/>
            <person name="Lin-Wang K."/>
            <person name="Brian L."/>
            <person name="Martinez-Sanchez M."/>
            <person name="Wang M."/>
            <person name="Ileperuma N."/>
            <person name="Macnee N."/>
            <person name="Campin R."/>
            <person name="McAtee P."/>
            <person name="Drummond R.S.M."/>
            <person name="Espley R.V."/>
            <person name="Ireland H.S."/>
            <person name="Wu R."/>
            <person name="Atkinson R.G."/>
            <person name="Karunairetnam S."/>
            <person name="Bulley S."/>
            <person name="Chunkath S."/>
            <person name="Hanley Z."/>
            <person name="Storey R."/>
            <person name="Thrimawithana A.H."/>
            <person name="Thomson S."/>
            <person name="David C."/>
            <person name="Testolin R."/>
            <person name="Huang H."/>
            <person name="Hellens R.P."/>
            <person name="Schaffer R.J."/>
        </authorList>
    </citation>
    <scope>NUCLEOTIDE SEQUENCE [LARGE SCALE GENOMIC DNA]</scope>
    <source>
        <strain evidence="3">cv. Red5</strain>
    </source>
</reference>
<comment type="caution">
    <text evidence="2">The sequence shown here is derived from an EMBL/GenBank/DDBJ whole genome shotgun (WGS) entry which is preliminary data.</text>
</comment>
<dbReference type="STRING" id="1590841.A0A2R6P5T8"/>
<evidence type="ECO:0000259" key="1">
    <source>
        <dbReference type="PROSITE" id="PS50181"/>
    </source>
</evidence>
<dbReference type="OMA" id="SAYNEIC"/>
<dbReference type="OrthoDB" id="5319261at2759"/>
<dbReference type="InterPro" id="IPR001810">
    <property type="entry name" value="F-box_dom"/>
</dbReference>
<proteinExistence type="predicted"/>
<dbReference type="InParanoid" id="A0A2R6P5T8"/>
<dbReference type="PANTHER" id="PTHR31672:SF13">
    <property type="entry name" value="F-BOX PROTEIN CPR30-LIKE"/>
    <property type="match status" value="1"/>
</dbReference>
<dbReference type="Pfam" id="PF08268">
    <property type="entry name" value="FBA_3"/>
    <property type="match status" value="1"/>
</dbReference>
<evidence type="ECO:0000313" key="3">
    <source>
        <dbReference type="Proteomes" id="UP000241394"/>
    </source>
</evidence>
<dbReference type="CDD" id="cd22157">
    <property type="entry name" value="F-box_AtFBW1-like"/>
    <property type="match status" value="1"/>
</dbReference>
<dbReference type="Pfam" id="PF00646">
    <property type="entry name" value="F-box"/>
    <property type="match status" value="1"/>
</dbReference>
<dbReference type="EMBL" id="NKQK01000028">
    <property type="protein sequence ID" value="PSR86002.1"/>
    <property type="molecule type" value="Genomic_DNA"/>
</dbReference>
<dbReference type="Proteomes" id="UP000241394">
    <property type="component" value="Chromosome LG28"/>
</dbReference>
<accession>A0A2R6P5T8</accession>
<gene>
    <name evidence="2" type="ORF">CEY00_Acc31612</name>
</gene>
<dbReference type="Gramene" id="PSR86002">
    <property type="protein sequence ID" value="PSR86002"/>
    <property type="gene ID" value="CEY00_Acc31612"/>
</dbReference>
<dbReference type="NCBIfam" id="TIGR01640">
    <property type="entry name" value="F_box_assoc_1"/>
    <property type="match status" value="1"/>
</dbReference>
<dbReference type="InterPro" id="IPR050796">
    <property type="entry name" value="SCF_F-box_component"/>
</dbReference>
<dbReference type="PANTHER" id="PTHR31672">
    <property type="entry name" value="BNACNNG10540D PROTEIN"/>
    <property type="match status" value="1"/>
</dbReference>
<dbReference type="InterPro" id="IPR013187">
    <property type="entry name" value="F-box-assoc_dom_typ3"/>
</dbReference>